<dbReference type="FunFam" id="3.40.50.300:FF:000866">
    <property type="entry name" value="Molybdate ABC transporter ATP-binding protein ModF"/>
    <property type="match status" value="1"/>
</dbReference>
<dbReference type="Proteomes" id="UP000285150">
    <property type="component" value="Unassembled WGS sequence"/>
</dbReference>
<dbReference type="InterPro" id="IPR050334">
    <property type="entry name" value="Molybdenum_import_ModC"/>
</dbReference>
<dbReference type="PANTHER" id="PTHR43514">
    <property type="entry name" value="ABC TRANSPORTER I FAMILY MEMBER 10"/>
    <property type="match status" value="1"/>
</dbReference>
<feature type="domain" description="ABC transporter" evidence="3">
    <location>
        <begin position="1"/>
        <end position="244"/>
    </location>
</feature>
<dbReference type="InterPro" id="IPR027417">
    <property type="entry name" value="P-loop_NTPase"/>
</dbReference>
<dbReference type="PROSITE" id="PS50893">
    <property type="entry name" value="ABC_TRANSPORTER_2"/>
    <property type="match status" value="2"/>
</dbReference>
<evidence type="ECO:0000256" key="2">
    <source>
        <dbReference type="ARBA" id="ARBA00022840"/>
    </source>
</evidence>
<feature type="domain" description="ABC transporter" evidence="3">
    <location>
        <begin position="273"/>
        <end position="490"/>
    </location>
</feature>
<dbReference type="AlphaFoldDB" id="A0A413B1Z1"/>
<dbReference type="Pfam" id="PF00005">
    <property type="entry name" value="ABC_tran"/>
    <property type="match status" value="2"/>
</dbReference>
<keyword evidence="1" id="KW-0547">Nucleotide-binding</keyword>
<name>A0A413B1Z1_BACSE</name>
<dbReference type="RefSeq" id="WP_117859409.1">
    <property type="nucleotide sequence ID" value="NZ_JAQCOO010000041.1"/>
</dbReference>
<dbReference type="CDD" id="cd00267">
    <property type="entry name" value="ABC_ATPase"/>
    <property type="match status" value="1"/>
</dbReference>
<dbReference type="InterPro" id="IPR017871">
    <property type="entry name" value="ABC_transporter-like_CS"/>
</dbReference>
<reference evidence="4 5" key="1">
    <citation type="submission" date="2018-08" db="EMBL/GenBank/DDBJ databases">
        <title>A genome reference for cultivated species of the human gut microbiota.</title>
        <authorList>
            <person name="Zou Y."/>
            <person name="Xue W."/>
            <person name="Luo G."/>
        </authorList>
    </citation>
    <scope>NUCLEOTIDE SEQUENCE [LARGE SCALE GENOMIC DNA]</scope>
    <source>
        <strain evidence="4 5">AF12-7</strain>
    </source>
</reference>
<dbReference type="SMART" id="SM00382">
    <property type="entry name" value="AAA"/>
    <property type="match status" value="2"/>
</dbReference>
<dbReference type="GO" id="GO:0016887">
    <property type="term" value="F:ATP hydrolysis activity"/>
    <property type="evidence" value="ECO:0007669"/>
    <property type="project" value="InterPro"/>
</dbReference>
<dbReference type="EMBL" id="QSAF01000036">
    <property type="protein sequence ID" value="RGW31270.1"/>
    <property type="molecule type" value="Genomic_DNA"/>
</dbReference>
<evidence type="ECO:0000256" key="1">
    <source>
        <dbReference type="ARBA" id="ARBA00022741"/>
    </source>
</evidence>
<organism evidence="4 5">
    <name type="scientific">Bacteroides stercoris</name>
    <dbReference type="NCBI Taxonomy" id="46506"/>
    <lineage>
        <taxon>Bacteria</taxon>
        <taxon>Pseudomonadati</taxon>
        <taxon>Bacteroidota</taxon>
        <taxon>Bacteroidia</taxon>
        <taxon>Bacteroidales</taxon>
        <taxon>Bacteroidaceae</taxon>
        <taxon>Bacteroides</taxon>
    </lineage>
</organism>
<dbReference type="PROSITE" id="PS00211">
    <property type="entry name" value="ABC_TRANSPORTER_1"/>
    <property type="match status" value="1"/>
</dbReference>
<dbReference type="InterPro" id="IPR003439">
    <property type="entry name" value="ABC_transporter-like_ATP-bd"/>
</dbReference>
<sequence length="490" mass="55539">MQQHTIHIAGGVARNPLVRLSNPITLDFLDGEHIAIAGPNGAGKSLLVDLLTGKYPLRDGTLTYDFRPSATQTAYDNIRYIAFRDTYGSADANYYYQQRWNAHDQEDAPLVCDLLGEVKDESLRQQLFELFRIEPMLGKKVILLSSGELRKFQLTKTLLTAPRVLIMDNPFIGLDAAMRELLYTVLEKLAQLASLQIVLVLSMLDDIPSFITHVVPVDNKTVGEKMSRVAYLQAFREQDALRAEADAASLGELQQRIAGLPYENTNFTSDEVVRLNKVSIRYGDRTILKELDWTVMRGQKWALSGENGAGKSTLLSLVCADNPQSYACDIRLFGRKRGTGESIWEIKKHIGYVSPEMHRAYLKNLPAIEIVASGLHDSIGLYKRPHAGQMAVCEWWMDIFGVAHLKDEPFLQLSSGEQRLALLARAFVKDPELLILDEPLHGLDTYNRRRVRKIIEAFCRRRDKTMIMVTHYENELPETITHRLSLTRNR</sequence>
<dbReference type="SUPFAM" id="SSF52540">
    <property type="entry name" value="P-loop containing nucleoside triphosphate hydrolases"/>
    <property type="match status" value="2"/>
</dbReference>
<evidence type="ECO:0000313" key="5">
    <source>
        <dbReference type="Proteomes" id="UP000285150"/>
    </source>
</evidence>
<dbReference type="PANTHER" id="PTHR43514:SF4">
    <property type="entry name" value="ABC TRANSPORTER I FAMILY MEMBER 10"/>
    <property type="match status" value="1"/>
</dbReference>
<accession>A0A413B1Z1</accession>
<proteinExistence type="predicted"/>
<gene>
    <name evidence="4" type="ORF">DWV77_17345</name>
</gene>
<evidence type="ECO:0000259" key="3">
    <source>
        <dbReference type="PROSITE" id="PS50893"/>
    </source>
</evidence>
<dbReference type="Gene3D" id="3.40.50.300">
    <property type="entry name" value="P-loop containing nucleotide triphosphate hydrolases"/>
    <property type="match status" value="2"/>
</dbReference>
<protein>
    <submittedName>
        <fullName evidence="4">ATP-binding cassette domain-containing protein</fullName>
    </submittedName>
</protein>
<evidence type="ECO:0000313" key="4">
    <source>
        <dbReference type="EMBL" id="RGW31270.1"/>
    </source>
</evidence>
<dbReference type="InterPro" id="IPR003593">
    <property type="entry name" value="AAA+_ATPase"/>
</dbReference>
<dbReference type="GO" id="GO:0005524">
    <property type="term" value="F:ATP binding"/>
    <property type="evidence" value="ECO:0007669"/>
    <property type="project" value="UniProtKB-KW"/>
</dbReference>
<keyword evidence="2 4" id="KW-0067">ATP-binding</keyword>
<comment type="caution">
    <text evidence="4">The sequence shown here is derived from an EMBL/GenBank/DDBJ whole genome shotgun (WGS) entry which is preliminary data.</text>
</comment>